<comment type="pathway">
    <text evidence="2">Nucleotide-sugar biosynthesis; UDP-N-acetyl-alpha-D-glucosamine biosynthesis; alpha-D-glucosamine 6-phosphate from D-fructose 6-phosphate: step 1/1.</text>
</comment>
<name>A0ABD2LGL3_9BILA</name>
<dbReference type="GO" id="GO:0004342">
    <property type="term" value="F:glucosamine-6-phosphate deaminase activity"/>
    <property type="evidence" value="ECO:0007669"/>
    <property type="project" value="UniProtKB-EC"/>
</dbReference>
<dbReference type="AlphaFoldDB" id="A0ABD2LGL3"/>
<dbReference type="EMBL" id="JBICBT010000418">
    <property type="protein sequence ID" value="KAL3114368.1"/>
    <property type="molecule type" value="Genomic_DNA"/>
</dbReference>
<dbReference type="PANTHER" id="PTHR11280">
    <property type="entry name" value="GLUCOSAMINE-6-PHOSPHATE ISOMERASE"/>
    <property type="match status" value="1"/>
</dbReference>
<feature type="compositionally biased region" description="Low complexity" evidence="3">
    <location>
        <begin position="58"/>
        <end position="78"/>
    </location>
</feature>
<evidence type="ECO:0000256" key="1">
    <source>
        <dbReference type="ARBA" id="ARBA00000644"/>
    </source>
</evidence>
<evidence type="ECO:0000256" key="3">
    <source>
        <dbReference type="SAM" id="MobiDB-lite"/>
    </source>
</evidence>
<comment type="caution">
    <text evidence="4">The sequence shown here is derived from an EMBL/GenBank/DDBJ whole genome shotgun (WGS) entry which is preliminary data.</text>
</comment>
<reference evidence="4 5" key="1">
    <citation type="submission" date="2024-10" db="EMBL/GenBank/DDBJ databases">
        <authorList>
            <person name="Kim D."/>
        </authorList>
    </citation>
    <scope>NUCLEOTIDE SEQUENCE [LARGE SCALE GENOMIC DNA]</scope>
    <source>
        <strain evidence="4">BH-2024</strain>
    </source>
</reference>
<accession>A0ABD2LGL3</accession>
<comment type="catalytic activity">
    <reaction evidence="1">
        <text>alpha-D-glucosamine 6-phosphate + H2O = beta-D-fructose 6-phosphate + NH4(+)</text>
        <dbReference type="Rhea" id="RHEA:12172"/>
        <dbReference type="ChEBI" id="CHEBI:15377"/>
        <dbReference type="ChEBI" id="CHEBI:28938"/>
        <dbReference type="ChEBI" id="CHEBI:57634"/>
        <dbReference type="ChEBI" id="CHEBI:75989"/>
        <dbReference type="EC" id="3.5.99.6"/>
    </reaction>
</comment>
<dbReference type="SUPFAM" id="SSF100950">
    <property type="entry name" value="NagB/RpiA/CoA transferase-like"/>
    <property type="match status" value="1"/>
</dbReference>
<keyword evidence="5" id="KW-1185">Reference proteome</keyword>
<dbReference type="InterPro" id="IPR004547">
    <property type="entry name" value="Glucosamine6P_isomerase"/>
</dbReference>
<dbReference type="Proteomes" id="UP001620626">
    <property type="component" value="Unassembled WGS sequence"/>
</dbReference>
<evidence type="ECO:0000256" key="2">
    <source>
        <dbReference type="ARBA" id="ARBA00004775"/>
    </source>
</evidence>
<gene>
    <name evidence="4" type="ORF">niasHT_013658</name>
</gene>
<feature type="region of interest" description="Disordered" evidence="3">
    <location>
        <begin position="54"/>
        <end position="128"/>
    </location>
</feature>
<organism evidence="4 5">
    <name type="scientific">Heterodera trifolii</name>
    <dbReference type="NCBI Taxonomy" id="157864"/>
    <lineage>
        <taxon>Eukaryota</taxon>
        <taxon>Metazoa</taxon>
        <taxon>Ecdysozoa</taxon>
        <taxon>Nematoda</taxon>
        <taxon>Chromadorea</taxon>
        <taxon>Rhabditida</taxon>
        <taxon>Tylenchina</taxon>
        <taxon>Tylenchomorpha</taxon>
        <taxon>Tylenchoidea</taxon>
        <taxon>Heteroderidae</taxon>
        <taxon>Heteroderinae</taxon>
        <taxon>Heterodera</taxon>
    </lineage>
</organism>
<dbReference type="PANTHER" id="PTHR11280:SF5">
    <property type="entry name" value="GLUCOSAMINE-6-PHOSPHATE ISOMERASE"/>
    <property type="match status" value="1"/>
</dbReference>
<sequence>MYRKLNEMHKAGQVSFANVVTFNMDEYVGIPRNHPHSYHTFMFSNLFRKKFVSHHHQQSSSSAPLLAHHQQQSNSRRLGPIRRLIRIKHKHWKSSTHHHRPLPPPPPAAQTAEGPRRSSTSNSSSGCGGSKFHLPELKVGRAQQQQSADESHGKMLFFRCYYTLKFIYTINTDKNNDEAALHHPACGSNINCINCIPTDSKHQLQHPMTSQQCFRTMLLQLTFDEDSCRGRCIGNSDMIFCGDNTHNSPTQQRFVLRVQCFALSSFGSQIGSTSISNSALYVARLSERQLSNSFSVSKWNKFF</sequence>
<proteinExistence type="predicted"/>
<feature type="compositionally biased region" description="Basic residues" evidence="3">
    <location>
        <begin position="79"/>
        <end position="101"/>
    </location>
</feature>
<evidence type="ECO:0000313" key="5">
    <source>
        <dbReference type="Proteomes" id="UP001620626"/>
    </source>
</evidence>
<evidence type="ECO:0000313" key="4">
    <source>
        <dbReference type="EMBL" id="KAL3114368.1"/>
    </source>
</evidence>
<dbReference type="InterPro" id="IPR037171">
    <property type="entry name" value="NagB/RpiA_transferase-like"/>
</dbReference>
<dbReference type="Gene3D" id="3.40.50.1360">
    <property type="match status" value="1"/>
</dbReference>
<protein>
    <submittedName>
        <fullName evidence="4">Uncharacterized protein</fullName>
    </submittedName>
</protein>